<accession>A0A379C7J4</accession>
<dbReference type="Proteomes" id="UP000255517">
    <property type="component" value="Unassembled WGS sequence"/>
</dbReference>
<dbReference type="OrthoDB" id="4377018at2"/>
<keyword evidence="1" id="KW-0812">Transmembrane</keyword>
<reference evidence="3 4" key="1">
    <citation type="submission" date="2018-06" db="EMBL/GenBank/DDBJ databases">
        <authorList>
            <consortium name="Pathogen Informatics"/>
            <person name="Doyle S."/>
        </authorList>
    </citation>
    <scope>NUCLEOTIDE SEQUENCE [LARGE SCALE GENOMIC DNA]</scope>
    <source>
        <strain evidence="3 4">NCTC13149</strain>
    </source>
</reference>
<protein>
    <recommendedName>
        <fullName evidence="2">Zinc-ribbon 15 domain-containing protein</fullName>
    </recommendedName>
</protein>
<evidence type="ECO:0000259" key="2">
    <source>
        <dbReference type="Pfam" id="PF17032"/>
    </source>
</evidence>
<sequence length="123" mass="14451">MFFICGITNGKDDLSYDGDLFVHSCGAYGRYQVFMTYFKLSLFFITILKFNKKYFVKTTCCDRIYGLDKSLGQKIENSIDVIIHEDDLIEIEYEQNSNFKICKNCNYKTDKEFLYCPKCGQKL</sequence>
<feature type="domain" description="Zinc-ribbon 15" evidence="2">
    <location>
        <begin position="24"/>
        <end position="120"/>
    </location>
</feature>
<proteinExistence type="predicted"/>
<dbReference type="STRING" id="1122949.GCA_000378725_01595"/>
<dbReference type="RefSeq" id="WP_019035223.1">
    <property type="nucleotide sequence ID" value="NZ_CAMUOS010000015.1"/>
</dbReference>
<dbReference type="AlphaFoldDB" id="A0A379C7J4"/>
<gene>
    <name evidence="3" type="ORF">NCTC13149_01451</name>
</gene>
<evidence type="ECO:0000313" key="3">
    <source>
        <dbReference type="EMBL" id="SUB57606.1"/>
    </source>
</evidence>
<keyword evidence="1" id="KW-0472">Membrane</keyword>
<evidence type="ECO:0000313" key="4">
    <source>
        <dbReference type="Proteomes" id="UP000255517"/>
    </source>
</evidence>
<dbReference type="InterPro" id="IPR031493">
    <property type="entry name" value="Zinc_ribbon_15"/>
</dbReference>
<keyword evidence="1" id="KW-1133">Transmembrane helix</keyword>
<dbReference type="Pfam" id="PF17032">
    <property type="entry name" value="Zn_ribbon_15"/>
    <property type="match status" value="1"/>
</dbReference>
<feature type="transmembrane region" description="Helical" evidence="1">
    <location>
        <begin position="31"/>
        <end position="48"/>
    </location>
</feature>
<dbReference type="EMBL" id="UGSZ01000001">
    <property type="protein sequence ID" value="SUB57606.1"/>
    <property type="molecule type" value="Genomic_DNA"/>
</dbReference>
<evidence type="ECO:0000256" key="1">
    <source>
        <dbReference type="SAM" id="Phobius"/>
    </source>
</evidence>
<name>A0A379C7J4_9FIRM</name>
<organism evidence="3 4">
    <name type="scientific">Peptoniphilus lacrimalis</name>
    <dbReference type="NCBI Taxonomy" id="33031"/>
    <lineage>
        <taxon>Bacteria</taxon>
        <taxon>Bacillati</taxon>
        <taxon>Bacillota</taxon>
        <taxon>Tissierellia</taxon>
        <taxon>Tissierellales</taxon>
        <taxon>Peptoniphilaceae</taxon>
        <taxon>Peptoniphilus</taxon>
    </lineage>
</organism>